<sequence length="71" mass="8566">MWSTVAHGYLMMLINFLVCFCNRVYFLNGTIPNYQKKTKRKQCQISSTFKHVFSYFNHINHLHIFSLFFLP</sequence>
<keyword evidence="1" id="KW-1133">Transmembrane helix</keyword>
<dbReference type="EMBL" id="RHHM01000019">
    <property type="protein sequence ID" value="RQM36618.1"/>
    <property type="molecule type" value="Genomic_DNA"/>
</dbReference>
<proteinExistence type="predicted"/>
<accession>A0A3N6RUG9</accession>
<gene>
    <name evidence="2" type="ORF">EB241_19545</name>
</gene>
<keyword evidence="1" id="KW-0812">Transmembrane</keyword>
<keyword evidence="3" id="KW-1185">Reference proteome</keyword>
<comment type="caution">
    <text evidence="2">The sequence shown here is derived from an EMBL/GenBank/DDBJ whole genome shotgun (WGS) entry which is preliminary data.</text>
</comment>
<name>A0A3N6RUG9_9GAMM</name>
<reference evidence="2 3" key="1">
    <citation type="submission" date="2018-10" db="EMBL/GenBank/DDBJ databases">
        <title>Draft genome sequence for the type isolate of Erwinia psidii, agent causal of bacterial blight in guava (Psidium guajava) and wilt and die-back of Eucalyptus spp.</title>
        <authorList>
            <person name="Hermenegildo P.S."/>
            <person name="Santos S.A."/>
            <person name="Guimaraes L.M.S."/>
            <person name="Vidigal P.M.P."/>
            <person name="Pereira I.C."/>
            <person name="Badel J.L."/>
            <person name="Alfenas-Zerbini P."/>
            <person name="Ferreira M.A.S.V."/>
            <person name="Alfenas A.C."/>
        </authorList>
    </citation>
    <scope>NUCLEOTIDE SEQUENCE [LARGE SCALE GENOMIC DNA]</scope>
    <source>
        <strain evidence="2 3">IBSBF 435</strain>
    </source>
</reference>
<feature type="transmembrane region" description="Helical" evidence="1">
    <location>
        <begin position="6"/>
        <end position="31"/>
    </location>
</feature>
<evidence type="ECO:0000313" key="2">
    <source>
        <dbReference type="EMBL" id="RQM36618.1"/>
    </source>
</evidence>
<keyword evidence="1" id="KW-0472">Membrane</keyword>
<protein>
    <submittedName>
        <fullName evidence="2">Uncharacterized protein</fullName>
    </submittedName>
</protein>
<dbReference type="Proteomes" id="UP000279457">
    <property type="component" value="Unassembled WGS sequence"/>
</dbReference>
<organism evidence="2 3">
    <name type="scientific">Erwinia psidii</name>
    <dbReference type="NCBI Taxonomy" id="69224"/>
    <lineage>
        <taxon>Bacteria</taxon>
        <taxon>Pseudomonadati</taxon>
        <taxon>Pseudomonadota</taxon>
        <taxon>Gammaproteobacteria</taxon>
        <taxon>Enterobacterales</taxon>
        <taxon>Erwiniaceae</taxon>
        <taxon>Erwinia</taxon>
    </lineage>
</organism>
<evidence type="ECO:0000313" key="3">
    <source>
        <dbReference type="Proteomes" id="UP000279457"/>
    </source>
</evidence>
<evidence type="ECO:0000256" key="1">
    <source>
        <dbReference type="SAM" id="Phobius"/>
    </source>
</evidence>
<dbReference type="AlphaFoldDB" id="A0A3N6RUG9"/>